<dbReference type="EMBL" id="CP000667">
    <property type="protein sequence ID" value="ABP54771.1"/>
    <property type="molecule type" value="Genomic_DNA"/>
</dbReference>
<dbReference type="HOGENOM" id="CLU_1004340_0_0_11"/>
<dbReference type="Proteomes" id="UP000000235">
    <property type="component" value="Chromosome"/>
</dbReference>
<dbReference type="STRING" id="369723.Strop_2323"/>
<proteinExistence type="predicted"/>
<gene>
    <name evidence="1" type="ordered locus">Strop_2323</name>
</gene>
<keyword evidence="2" id="KW-1185">Reference proteome</keyword>
<evidence type="ECO:0000313" key="1">
    <source>
        <dbReference type="EMBL" id="ABP54771.1"/>
    </source>
</evidence>
<dbReference type="KEGG" id="stp:Strop_2323"/>
<dbReference type="eggNOG" id="COG0539">
    <property type="taxonomic scope" value="Bacteria"/>
</dbReference>
<organism evidence="1 2">
    <name type="scientific">Salinispora tropica (strain ATCC BAA-916 / DSM 44818 / JCM 13857 / NBRC 105044 / CNB-440)</name>
    <dbReference type="NCBI Taxonomy" id="369723"/>
    <lineage>
        <taxon>Bacteria</taxon>
        <taxon>Bacillati</taxon>
        <taxon>Actinomycetota</taxon>
        <taxon>Actinomycetes</taxon>
        <taxon>Micromonosporales</taxon>
        <taxon>Micromonosporaceae</taxon>
        <taxon>Salinispora</taxon>
    </lineage>
</organism>
<accession>A4X7C1</accession>
<sequence>MTEYPWPNPRDENLHRLRAAWPATVQALPRGARVTGTVIARKPFGVFIRIDGMPDALGYAESTAIARDVVPPIGTTVTGEVTWHADLTYEVELRLLASKGPAPCIGADEAPTATARLVHLAHAFTNFANGTFQWVDLQHFRLPETAGDDGALLASLIAHERFGNNYAGGHPGGDPERHGPYWRERITPACYDPIDAHAAERHLRAWAEQLAPLPEHLRPDLEAEAYRRLRTADRVYKLRDLGPAAFHDWGGVHTEFHELVLIDRMKRTLTLLVATDD</sequence>
<dbReference type="AlphaFoldDB" id="A4X7C1"/>
<dbReference type="RefSeq" id="WP_012013552.1">
    <property type="nucleotide sequence ID" value="NC_009380.1"/>
</dbReference>
<protein>
    <recommendedName>
        <fullName evidence="3">S1 motif domain-containing protein</fullName>
    </recommendedName>
</protein>
<evidence type="ECO:0000313" key="2">
    <source>
        <dbReference type="Proteomes" id="UP000000235"/>
    </source>
</evidence>
<dbReference type="PATRIC" id="fig|369723.5.peg.2386"/>
<evidence type="ECO:0008006" key="3">
    <source>
        <dbReference type="Google" id="ProtNLM"/>
    </source>
</evidence>
<reference evidence="2" key="1">
    <citation type="journal article" date="2007" name="Proc. Natl. Acad. Sci. U.S.A.">
        <title>Genome sequencing reveals complex secondary metabolome in the marine actinomycete Salinispora tropica.</title>
        <authorList>
            <person name="Udwary D.W."/>
            <person name="Zeigler L."/>
            <person name="Asolkar R.N."/>
            <person name="Singan V."/>
            <person name="Lapidus A."/>
            <person name="Fenical W."/>
            <person name="Jensen P.R."/>
            <person name="Moore B.S."/>
        </authorList>
    </citation>
    <scope>NUCLEOTIDE SEQUENCE [LARGE SCALE GENOMIC DNA]</scope>
    <source>
        <strain evidence="2">ATCC BAA-916 / DSM 44818 / CNB-440</strain>
    </source>
</reference>
<name>A4X7C1_SALTO</name>